<dbReference type="GO" id="GO:0050416">
    <property type="term" value="F:formimidoylglutamate deiminase activity"/>
    <property type="evidence" value="ECO:0007669"/>
    <property type="project" value="UniProtKB-EC"/>
</dbReference>
<dbReference type="NCBIfam" id="NF006681">
    <property type="entry name" value="PRK09229.1-2"/>
    <property type="match status" value="1"/>
</dbReference>
<dbReference type="Gene3D" id="3.20.20.140">
    <property type="entry name" value="Metal-dependent hydrolases"/>
    <property type="match status" value="1"/>
</dbReference>
<dbReference type="NCBIfam" id="TIGR02022">
    <property type="entry name" value="hutF"/>
    <property type="match status" value="1"/>
</dbReference>
<dbReference type="InterPro" id="IPR010252">
    <property type="entry name" value="HutF"/>
</dbReference>
<dbReference type="NCBIfam" id="NF006682">
    <property type="entry name" value="PRK09229.1-3"/>
    <property type="match status" value="1"/>
</dbReference>
<proteinExistence type="predicted"/>
<dbReference type="PANTHER" id="PTHR11271:SF48">
    <property type="entry name" value="AMIDOHYDROLASE-RELATED DOMAIN-CONTAINING PROTEIN"/>
    <property type="match status" value="1"/>
</dbReference>
<keyword evidence="2" id="KW-0479">Metal-binding</keyword>
<evidence type="ECO:0000259" key="5">
    <source>
        <dbReference type="Pfam" id="PF01979"/>
    </source>
</evidence>
<evidence type="ECO:0000256" key="3">
    <source>
        <dbReference type="ARBA" id="ARBA00022801"/>
    </source>
</evidence>
<keyword evidence="4" id="KW-0862">Zinc</keyword>
<evidence type="ECO:0000256" key="2">
    <source>
        <dbReference type="ARBA" id="ARBA00022723"/>
    </source>
</evidence>
<organism evidence="6 7">
    <name type="scientific">Vibrio olivae</name>
    <dbReference type="NCBI Taxonomy" id="1243002"/>
    <lineage>
        <taxon>Bacteria</taxon>
        <taxon>Pseudomonadati</taxon>
        <taxon>Pseudomonadota</taxon>
        <taxon>Gammaproteobacteria</taxon>
        <taxon>Vibrionales</taxon>
        <taxon>Vibrionaceae</taxon>
        <taxon>Vibrio</taxon>
    </lineage>
</organism>
<sequence length="462" mass="51965">MTRKVERQQFFAPCAWLSDAGWQSNVLLDVEDGHFTRIESNALPTPQATLLQGPVLPTIANVHSHSFQHLMAGLAEVSRNPNDSFWSWRDLMYKVVAKLTPNQVRIISTHLYIEMLKAGYTQVGEFHYLHHDRSGHAYFNPAEMVEQIYTSAQDSGIGLTLLPVLYSYSGFGGQPPSLGQQRFIHSVDSYLNLQQQSEERLSGSEKHNLGLCFHSLRAVTQHQIEQVMAAFPQRDVIHIHISEQQKEVRDCVDWCGQRPVEWLNRMIGLDSRWCLVHATHLNSNEIDAIAQSGAVVGLCPTTEANLGDGIFPAAAYQQKKGRWAIGSDSHVSLSIVDELRTLEYSQRLQQQQRNRLSRPEQPYVGDSLYQHALNGGNQGCGVNLGIQVGARADFMTLDSSHPFIAASQAEDILNRWLFASNINLIRDVYVAAKPVISQGHHPNEEPIRQAFIRVIKEVVYDI</sequence>
<dbReference type="RefSeq" id="WP_390194005.1">
    <property type="nucleotide sequence ID" value="NZ_JBHMEP010000004.1"/>
</dbReference>
<dbReference type="InterPro" id="IPR032466">
    <property type="entry name" value="Metal_Hydrolase"/>
</dbReference>
<feature type="domain" description="Amidohydrolase-related" evidence="5">
    <location>
        <begin position="55"/>
        <end position="413"/>
    </location>
</feature>
<evidence type="ECO:0000313" key="6">
    <source>
        <dbReference type="EMBL" id="MFB9136106.1"/>
    </source>
</evidence>
<accession>A0ABV5HPB1</accession>
<evidence type="ECO:0000256" key="4">
    <source>
        <dbReference type="ARBA" id="ARBA00022833"/>
    </source>
</evidence>
<dbReference type="InterPro" id="IPR051607">
    <property type="entry name" value="Metallo-dep_hydrolases"/>
</dbReference>
<protein>
    <submittedName>
        <fullName evidence="6">Formimidoylglutamate deiminase</fullName>
        <ecNumber evidence="6">3.5.3.13</ecNumber>
    </submittedName>
</protein>
<dbReference type="EC" id="3.5.3.13" evidence="6"/>
<dbReference type="Gene3D" id="2.30.40.10">
    <property type="entry name" value="Urease, subunit C, domain 1"/>
    <property type="match status" value="1"/>
</dbReference>
<name>A0ABV5HPB1_9VIBR</name>
<comment type="caution">
    <text evidence="6">The sequence shown here is derived from an EMBL/GenBank/DDBJ whole genome shotgun (WGS) entry which is preliminary data.</text>
</comment>
<dbReference type="InterPro" id="IPR006680">
    <property type="entry name" value="Amidohydro-rel"/>
</dbReference>
<keyword evidence="3 6" id="KW-0378">Hydrolase</keyword>
<comment type="cofactor">
    <cofactor evidence="1">
        <name>Zn(2+)</name>
        <dbReference type="ChEBI" id="CHEBI:29105"/>
    </cofactor>
</comment>
<dbReference type="SUPFAM" id="SSF51556">
    <property type="entry name" value="Metallo-dependent hydrolases"/>
    <property type="match status" value="1"/>
</dbReference>
<dbReference type="Proteomes" id="UP001589645">
    <property type="component" value="Unassembled WGS sequence"/>
</dbReference>
<dbReference type="InterPro" id="IPR011059">
    <property type="entry name" value="Metal-dep_hydrolase_composite"/>
</dbReference>
<dbReference type="NCBIfam" id="NF006684">
    <property type="entry name" value="PRK09229.1-5"/>
    <property type="match status" value="1"/>
</dbReference>
<reference evidence="6 7" key="1">
    <citation type="submission" date="2024-09" db="EMBL/GenBank/DDBJ databases">
        <authorList>
            <person name="Sun Q."/>
            <person name="Mori K."/>
        </authorList>
    </citation>
    <scope>NUCLEOTIDE SEQUENCE [LARGE SCALE GENOMIC DNA]</scope>
    <source>
        <strain evidence="6 7">CECT 8064</strain>
    </source>
</reference>
<evidence type="ECO:0000313" key="7">
    <source>
        <dbReference type="Proteomes" id="UP001589645"/>
    </source>
</evidence>
<dbReference type="Pfam" id="PF01979">
    <property type="entry name" value="Amidohydro_1"/>
    <property type="match status" value="1"/>
</dbReference>
<keyword evidence="7" id="KW-1185">Reference proteome</keyword>
<evidence type="ECO:0000256" key="1">
    <source>
        <dbReference type="ARBA" id="ARBA00001947"/>
    </source>
</evidence>
<dbReference type="PANTHER" id="PTHR11271">
    <property type="entry name" value="GUANINE DEAMINASE"/>
    <property type="match status" value="1"/>
</dbReference>
<gene>
    <name evidence="6" type="ORF">ACFFUV_14130</name>
</gene>
<dbReference type="EMBL" id="JBHMEP010000004">
    <property type="protein sequence ID" value="MFB9136106.1"/>
    <property type="molecule type" value="Genomic_DNA"/>
</dbReference>